<dbReference type="KEGG" id="tsin:OXH18_01905"/>
<evidence type="ECO:0000313" key="1">
    <source>
        <dbReference type="EMBL" id="WAL60776.1"/>
    </source>
</evidence>
<proteinExistence type="predicted"/>
<organism evidence="1 2">
    <name type="scientific">Thermocoleostomius sinensis A174</name>
    <dbReference type="NCBI Taxonomy" id="2016057"/>
    <lineage>
        <taxon>Bacteria</taxon>
        <taxon>Bacillati</taxon>
        <taxon>Cyanobacteriota</taxon>
        <taxon>Cyanophyceae</taxon>
        <taxon>Oculatellales</taxon>
        <taxon>Oculatellaceae</taxon>
        <taxon>Thermocoleostomius</taxon>
    </lineage>
</organism>
<dbReference type="RefSeq" id="WP_268610734.1">
    <property type="nucleotide sequence ID" value="NZ_CP113797.1"/>
</dbReference>
<dbReference type="Gene3D" id="3.40.30.10">
    <property type="entry name" value="Glutaredoxin"/>
    <property type="match status" value="1"/>
</dbReference>
<dbReference type="SUPFAM" id="SSF52833">
    <property type="entry name" value="Thioredoxin-like"/>
    <property type="match status" value="1"/>
</dbReference>
<evidence type="ECO:0000313" key="2">
    <source>
        <dbReference type="Proteomes" id="UP001163152"/>
    </source>
</evidence>
<accession>A0A9E8ZLP0</accession>
<dbReference type="Proteomes" id="UP001163152">
    <property type="component" value="Chromosome"/>
</dbReference>
<dbReference type="EMBL" id="CP113797">
    <property type="protein sequence ID" value="WAL60776.1"/>
    <property type="molecule type" value="Genomic_DNA"/>
</dbReference>
<protein>
    <submittedName>
        <fullName evidence="1">Ferredoxin</fullName>
    </submittedName>
</protein>
<dbReference type="CDD" id="cd02980">
    <property type="entry name" value="TRX_Fd_family"/>
    <property type="match status" value="1"/>
</dbReference>
<dbReference type="InterPro" id="IPR036249">
    <property type="entry name" value="Thioredoxin-like_sf"/>
</dbReference>
<keyword evidence="2" id="KW-1185">Reference proteome</keyword>
<reference evidence="1" key="1">
    <citation type="submission" date="2022-12" db="EMBL/GenBank/DDBJ databases">
        <title>Polyphasic identification of a Novel Hot-Spring Cyanobacterium Ocullathermofonsia sinensis gen nov. sp. nov. and Genomic Insights on its Adaptations to the Thermal Habitat.</title>
        <authorList>
            <person name="Daroch M."/>
            <person name="Tang J."/>
            <person name="Jiang Y."/>
        </authorList>
    </citation>
    <scope>NUCLEOTIDE SEQUENCE</scope>
    <source>
        <strain evidence="1">PKUAC-SCTA174</strain>
    </source>
</reference>
<sequence>MDIKPLQQKAKSRGIAVNGQGGYQRHILLCTGLRQSGDTCCPAEEGAKTWKYLGKRLKQLSQEGHNIYRTEVECLMFCRGGPLAVVYPEGTWYCHVTPEVCERIIQEHLLEGKPVEEFRFACNPLLKDL</sequence>
<name>A0A9E8ZLP0_9CYAN</name>
<dbReference type="AlphaFoldDB" id="A0A9E8ZLP0"/>
<gene>
    <name evidence="1" type="ORF">OXH18_01905</name>
</gene>